<dbReference type="AlphaFoldDB" id="A8P1U2"/>
<comment type="caution">
    <text evidence="2">The sequence shown here is derived from an EMBL/GenBank/DDBJ whole genome shotgun (WGS) entry which is preliminary data.</text>
</comment>
<dbReference type="OrthoDB" id="2506317at2759"/>
<dbReference type="Proteomes" id="UP000001861">
    <property type="component" value="Unassembled WGS sequence"/>
</dbReference>
<feature type="region of interest" description="Disordered" evidence="1">
    <location>
        <begin position="76"/>
        <end position="95"/>
    </location>
</feature>
<accession>A8P1U2</accession>
<dbReference type="eggNOG" id="ENOG502S90P">
    <property type="taxonomic scope" value="Eukaryota"/>
</dbReference>
<feature type="region of interest" description="Disordered" evidence="1">
    <location>
        <begin position="109"/>
        <end position="227"/>
    </location>
</feature>
<protein>
    <submittedName>
        <fullName evidence="2">Uncharacterized protein</fullName>
    </submittedName>
</protein>
<reference evidence="2 3" key="1">
    <citation type="journal article" date="2010" name="Proc. Natl. Acad. Sci. U.S.A.">
        <title>Insights into evolution of multicellular fungi from the assembled chromosomes of the mushroom Coprinopsis cinerea (Coprinus cinereus).</title>
        <authorList>
            <person name="Stajich J.E."/>
            <person name="Wilke S.K."/>
            <person name="Ahren D."/>
            <person name="Au C.H."/>
            <person name="Birren B.W."/>
            <person name="Borodovsky M."/>
            <person name="Burns C."/>
            <person name="Canback B."/>
            <person name="Casselton L.A."/>
            <person name="Cheng C.K."/>
            <person name="Deng J."/>
            <person name="Dietrich F.S."/>
            <person name="Fargo D.C."/>
            <person name="Farman M.L."/>
            <person name="Gathman A.C."/>
            <person name="Goldberg J."/>
            <person name="Guigo R."/>
            <person name="Hoegger P.J."/>
            <person name="Hooker J.B."/>
            <person name="Huggins A."/>
            <person name="James T.Y."/>
            <person name="Kamada T."/>
            <person name="Kilaru S."/>
            <person name="Kodira C."/>
            <person name="Kues U."/>
            <person name="Kupfer D."/>
            <person name="Kwan H.S."/>
            <person name="Lomsadze A."/>
            <person name="Li W."/>
            <person name="Lilly W.W."/>
            <person name="Ma L.J."/>
            <person name="Mackey A.J."/>
            <person name="Manning G."/>
            <person name="Martin F."/>
            <person name="Muraguchi H."/>
            <person name="Natvig D.O."/>
            <person name="Palmerini H."/>
            <person name="Ramesh M.A."/>
            <person name="Rehmeyer C.J."/>
            <person name="Roe B.A."/>
            <person name="Shenoy N."/>
            <person name="Stanke M."/>
            <person name="Ter-Hovhannisyan V."/>
            <person name="Tunlid A."/>
            <person name="Velagapudi R."/>
            <person name="Vision T.J."/>
            <person name="Zeng Q."/>
            <person name="Zolan M.E."/>
            <person name="Pukkila P.J."/>
        </authorList>
    </citation>
    <scope>NUCLEOTIDE SEQUENCE [LARGE SCALE GENOMIC DNA]</scope>
    <source>
        <strain evidence="3">Okayama-7 / 130 / ATCC MYA-4618 / FGSC 9003</strain>
    </source>
</reference>
<dbReference type="EMBL" id="AACS02000013">
    <property type="protein sequence ID" value="EAU83636.1"/>
    <property type="molecule type" value="Genomic_DNA"/>
</dbReference>
<organism evidence="2 3">
    <name type="scientific">Coprinopsis cinerea (strain Okayama-7 / 130 / ATCC MYA-4618 / FGSC 9003)</name>
    <name type="common">Inky cap fungus</name>
    <name type="synonym">Hormographiella aspergillata</name>
    <dbReference type="NCBI Taxonomy" id="240176"/>
    <lineage>
        <taxon>Eukaryota</taxon>
        <taxon>Fungi</taxon>
        <taxon>Dikarya</taxon>
        <taxon>Basidiomycota</taxon>
        <taxon>Agaricomycotina</taxon>
        <taxon>Agaricomycetes</taxon>
        <taxon>Agaricomycetidae</taxon>
        <taxon>Agaricales</taxon>
        <taxon>Agaricineae</taxon>
        <taxon>Psathyrellaceae</taxon>
        <taxon>Coprinopsis</taxon>
    </lineage>
</organism>
<evidence type="ECO:0000256" key="1">
    <source>
        <dbReference type="SAM" id="MobiDB-lite"/>
    </source>
</evidence>
<gene>
    <name evidence="2" type="ORF">CC1G_13095</name>
</gene>
<dbReference type="KEGG" id="cci:CC1G_13095"/>
<dbReference type="RefSeq" id="XP_001838177.1">
    <property type="nucleotide sequence ID" value="XM_001838125.1"/>
</dbReference>
<proteinExistence type="predicted"/>
<feature type="compositionally biased region" description="Pro residues" evidence="1">
    <location>
        <begin position="204"/>
        <end position="227"/>
    </location>
</feature>
<dbReference type="InParanoid" id="A8P1U2"/>
<keyword evidence="3" id="KW-1185">Reference proteome</keyword>
<feature type="compositionally biased region" description="Basic and acidic residues" evidence="1">
    <location>
        <begin position="78"/>
        <end position="95"/>
    </location>
</feature>
<dbReference type="OMA" id="FTIEPHI"/>
<dbReference type="VEuPathDB" id="FungiDB:CC1G_13095"/>
<sequence>MPEQSPYASINVPLIQSPSLRVPKQVELPPDIHPLPESVTPYFVYPFTLESHILTLESTRRATLTAHATKRAAYLQHRASEKEQRARQRIEDEERRRREALRKVAPGFEPERGVLVPEERGVALKGKSGAGDGESRGGEAEDGGQGQGQGQGGHQRTRSVMDELVDQLAALDASRSPPPPPAHSPPHHPAHSPPHPPTHSSSLPVPPPPPQPPLPPPPPPPPLGNQF</sequence>
<evidence type="ECO:0000313" key="2">
    <source>
        <dbReference type="EMBL" id="EAU83636.1"/>
    </source>
</evidence>
<feature type="compositionally biased region" description="Gly residues" evidence="1">
    <location>
        <begin position="143"/>
        <end position="153"/>
    </location>
</feature>
<feature type="compositionally biased region" description="Basic and acidic residues" evidence="1">
    <location>
        <begin position="109"/>
        <end position="122"/>
    </location>
</feature>
<evidence type="ECO:0000313" key="3">
    <source>
        <dbReference type="Proteomes" id="UP000001861"/>
    </source>
</evidence>
<dbReference type="GeneID" id="6014754"/>
<name>A8P1U2_COPC7</name>